<feature type="chain" id="PRO_5040158045" evidence="1">
    <location>
        <begin position="17"/>
        <end position="183"/>
    </location>
</feature>
<sequence>MRLTAIIIALVGVVAAIPTNEHMNLERDTPEAITDNLMFVLTLPQFTARRNQKDPPSLDWSSDGCTSSPDNPFGFPFLPACHRHDFGYQNFANQKRFTKPNKGKIDLNFKTDLNFQCKQVTALNACQKLAEVYYLAVSIFGGTIQSKREQNEKSVAAYKAAVAAYEQAVVEAQKEGLLPVLSY</sequence>
<dbReference type="GO" id="GO:0050482">
    <property type="term" value="P:arachidonate secretion"/>
    <property type="evidence" value="ECO:0007669"/>
    <property type="project" value="InterPro"/>
</dbReference>
<proteinExistence type="predicted"/>
<protein>
    <submittedName>
        <fullName evidence="2">Uncharacterized protein</fullName>
    </submittedName>
</protein>
<dbReference type="AlphaFoldDB" id="A0A9P5LHX5"/>
<accession>A0A9P5LHX5</accession>
<feature type="signal peptide" evidence="1">
    <location>
        <begin position="1"/>
        <end position="16"/>
    </location>
</feature>
<organism evidence="2 3">
    <name type="scientific">Cylindrodendrum hubeiense</name>
    <dbReference type="NCBI Taxonomy" id="595255"/>
    <lineage>
        <taxon>Eukaryota</taxon>
        <taxon>Fungi</taxon>
        <taxon>Dikarya</taxon>
        <taxon>Ascomycota</taxon>
        <taxon>Pezizomycotina</taxon>
        <taxon>Sordariomycetes</taxon>
        <taxon>Hypocreomycetidae</taxon>
        <taxon>Hypocreales</taxon>
        <taxon>Nectriaceae</taxon>
        <taxon>Cylindrodendrum</taxon>
    </lineage>
</organism>
<evidence type="ECO:0000313" key="2">
    <source>
        <dbReference type="EMBL" id="KAF7553387.1"/>
    </source>
</evidence>
<dbReference type="Gene3D" id="1.20.90.10">
    <property type="entry name" value="Phospholipase A2 domain"/>
    <property type="match status" value="1"/>
</dbReference>
<comment type="caution">
    <text evidence="2">The sequence shown here is derived from an EMBL/GenBank/DDBJ whole genome shotgun (WGS) entry which is preliminary data.</text>
</comment>
<dbReference type="Pfam" id="PF09056">
    <property type="entry name" value="Phospholip_A2_3"/>
    <property type="match status" value="1"/>
</dbReference>
<dbReference type="Proteomes" id="UP000722485">
    <property type="component" value="Unassembled WGS sequence"/>
</dbReference>
<dbReference type="SUPFAM" id="SSF48619">
    <property type="entry name" value="Phospholipase A2, PLA2"/>
    <property type="match status" value="1"/>
</dbReference>
<dbReference type="InterPro" id="IPR036444">
    <property type="entry name" value="PLipase_A2_dom_sf"/>
</dbReference>
<dbReference type="GO" id="GO:0004623">
    <property type="term" value="F:phospholipase A2 activity"/>
    <property type="evidence" value="ECO:0007669"/>
    <property type="project" value="InterPro"/>
</dbReference>
<keyword evidence="1" id="KW-0732">Signal</keyword>
<dbReference type="EMBL" id="JAANBB010000046">
    <property type="protein sequence ID" value="KAF7553387.1"/>
    <property type="molecule type" value="Genomic_DNA"/>
</dbReference>
<keyword evidence="3" id="KW-1185">Reference proteome</keyword>
<gene>
    <name evidence="2" type="ORF">G7Z17_g3677</name>
</gene>
<dbReference type="GO" id="GO:0006644">
    <property type="term" value="P:phospholipid metabolic process"/>
    <property type="evidence" value="ECO:0007669"/>
    <property type="project" value="InterPro"/>
</dbReference>
<evidence type="ECO:0000313" key="3">
    <source>
        <dbReference type="Proteomes" id="UP000722485"/>
    </source>
</evidence>
<evidence type="ECO:0000256" key="1">
    <source>
        <dbReference type="SAM" id="SignalP"/>
    </source>
</evidence>
<reference evidence="2" key="1">
    <citation type="submission" date="2020-03" db="EMBL/GenBank/DDBJ databases">
        <title>Draft Genome Sequence of Cylindrodendrum hubeiense.</title>
        <authorList>
            <person name="Buettner E."/>
            <person name="Kellner H."/>
        </authorList>
    </citation>
    <scope>NUCLEOTIDE SEQUENCE</scope>
    <source>
        <strain evidence="2">IHI 201604</strain>
    </source>
</reference>
<dbReference type="PANTHER" id="PTHR40787">
    <property type="entry name" value="SECRETED PROTEIN"/>
    <property type="match status" value="1"/>
</dbReference>
<dbReference type="OrthoDB" id="5120271at2759"/>
<dbReference type="InterPro" id="IPR015141">
    <property type="entry name" value="PLipase_A2_prok/fun"/>
</dbReference>
<name>A0A9P5LHX5_9HYPO</name>
<dbReference type="PANTHER" id="PTHR40787:SF3">
    <property type="entry name" value="PROTEIN TRANSPORT PROTEIN SEC39"/>
    <property type="match status" value="1"/>
</dbReference>